<comment type="similarity">
    <text evidence="2">Belongs to the ASF1 family.</text>
</comment>
<dbReference type="PANTHER" id="PTHR12040:SF0">
    <property type="entry name" value="HISTONE CHAPERONE ASF1"/>
    <property type="match status" value="1"/>
</dbReference>
<feature type="compositionally biased region" description="Polar residues" evidence="7">
    <location>
        <begin position="176"/>
        <end position="192"/>
    </location>
</feature>
<dbReference type="PANTHER" id="PTHR12040">
    <property type="entry name" value="ANTI-SILENCING PROTEIN 1"/>
    <property type="match status" value="1"/>
</dbReference>
<keyword evidence="4" id="KW-0804">Transcription</keyword>
<feature type="region of interest" description="Disordered" evidence="7">
    <location>
        <begin position="155"/>
        <end position="221"/>
    </location>
</feature>
<accession>A0A7S2UL69</accession>
<evidence type="ECO:0000256" key="2">
    <source>
        <dbReference type="ARBA" id="ARBA00006051"/>
    </source>
</evidence>
<dbReference type="Pfam" id="PF04729">
    <property type="entry name" value="ASF1_hist_chap"/>
    <property type="match status" value="1"/>
</dbReference>
<feature type="compositionally biased region" description="Low complexity" evidence="7">
    <location>
        <begin position="160"/>
        <end position="175"/>
    </location>
</feature>
<keyword evidence="6" id="KW-0539">Nucleus</keyword>
<dbReference type="GO" id="GO:0005634">
    <property type="term" value="C:nucleus"/>
    <property type="evidence" value="ECO:0007669"/>
    <property type="project" value="UniProtKB-SubCell"/>
</dbReference>
<evidence type="ECO:0008006" key="9">
    <source>
        <dbReference type="Google" id="ProtNLM"/>
    </source>
</evidence>
<name>A0A7S2UL69_9STRA</name>
<sequence>MALVNLVNMAVLDNPTSFLNPFQFEVTFECLQELDDDLEWKVLYVGSANDSTRDLVLDEILVGPIPVGVNKFVLQADAPDPAQISKEDLLGVTVVLVTCSYKEREFVRVGYYVNNEYPGLEPAAPGEDPPPPPNPLEISQIVRTILADRPRVTRFPIPWTNSTEPESSSNPTPETIQHTSNNNSIETNNDPTSDAMMNDKQTMDNSMSEEDDKNDGMVTAE</sequence>
<keyword evidence="5" id="KW-0143">Chaperone</keyword>
<reference evidence="8" key="1">
    <citation type="submission" date="2021-01" db="EMBL/GenBank/DDBJ databases">
        <authorList>
            <person name="Corre E."/>
            <person name="Pelletier E."/>
            <person name="Niang G."/>
            <person name="Scheremetjew M."/>
            <person name="Finn R."/>
            <person name="Kale V."/>
            <person name="Holt S."/>
            <person name="Cochrane G."/>
            <person name="Meng A."/>
            <person name="Brown T."/>
            <person name="Cohen L."/>
        </authorList>
    </citation>
    <scope>NUCLEOTIDE SEQUENCE</scope>
    <source>
        <strain evidence="8">CCMP2084</strain>
    </source>
</reference>
<gene>
    <name evidence="8" type="ORF">ASEP1449_LOCUS14945</name>
</gene>
<proteinExistence type="inferred from homology"/>
<keyword evidence="3" id="KW-0805">Transcription regulation</keyword>
<dbReference type="EMBL" id="HBHQ01022100">
    <property type="protein sequence ID" value="CAD9823111.1"/>
    <property type="molecule type" value="Transcribed_RNA"/>
</dbReference>
<dbReference type="GO" id="GO:0042393">
    <property type="term" value="F:histone binding"/>
    <property type="evidence" value="ECO:0007669"/>
    <property type="project" value="TreeGrafter"/>
</dbReference>
<evidence type="ECO:0000256" key="4">
    <source>
        <dbReference type="ARBA" id="ARBA00023163"/>
    </source>
</evidence>
<evidence type="ECO:0000256" key="5">
    <source>
        <dbReference type="ARBA" id="ARBA00023186"/>
    </source>
</evidence>
<dbReference type="InterPro" id="IPR036747">
    <property type="entry name" value="ASF1-like_sf"/>
</dbReference>
<dbReference type="SUPFAM" id="SSF101546">
    <property type="entry name" value="ASF1-like"/>
    <property type="match status" value="1"/>
</dbReference>
<protein>
    <recommendedName>
        <fullName evidence="9">Anti-silencing function protein 1</fullName>
    </recommendedName>
</protein>
<dbReference type="GO" id="GO:0000785">
    <property type="term" value="C:chromatin"/>
    <property type="evidence" value="ECO:0007669"/>
    <property type="project" value="TreeGrafter"/>
</dbReference>
<evidence type="ECO:0000256" key="7">
    <source>
        <dbReference type="SAM" id="MobiDB-lite"/>
    </source>
</evidence>
<organism evidence="8">
    <name type="scientific">Attheya septentrionalis</name>
    <dbReference type="NCBI Taxonomy" id="420275"/>
    <lineage>
        <taxon>Eukaryota</taxon>
        <taxon>Sar</taxon>
        <taxon>Stramenopiles</taxon>
        <taxon>Ochrophyta</taxon>
        <taxon>Bacillariophyta</taxon>
        <taxon>Coscinodiscophyceae</taxon>
        <taxon>Chaetocerotophycidae</taxon>
        <taxon>Chaetocerotales</taxon>
        <taxon>Attheyaceae</taxon>
        <taxon>Attheya</taxon>
    </lineage>
</organism>
<evidence type="ECO:0000256" key="6">
    <source>
        <dbReference type="ARBA" id="ARBA00023242"/>
    </source>
</evidence>
<dbReference type="GO" id="GO:0006335">
    <property type="term" value="P:DNA replication-dependent chromatin assembly"/>
    <property type="evidence" value="ECO:0007669"/>
    <property type="project" value="TreeGrafter"/>
</dbReference>
<dbReference type="InterPro" id="IPR006818">
    <property type="entry name" value="ASF1-like"/>
</dbReference>
<comment type="subcellular location">
    <subcellularLocation>
        <location evidence="1">Nucleus</location>
    </subcellularLocation>
</comment>
<evidence type="ECO:0000256" key="3">
    <source>
        <dbReference type="ARBA" id="ARBA00023015"/>
    </source>
</evidence>
<evidence type="ECO:0000313" key="8">
    <source>
        <dbReference type="EMBL" id="CAD9823111.1"/>
    </source>
</evidence>
<dbReference type="Gene3D" id="2.60.40.1490">
    <property type="entry name" value="Histone chaperone ASF1-like"/>
    <property type="match status" value="1"/>
</dbReference>
<evidence type="ECO:0000256" key="1">
    <source>
        <dbReference type="ARBA" id="ARBA00004123"/>
    </source>
</evidence>
<dbReference type="AlphaFoldDB" id="A0A7S2UL69"/>